<evidence type="ECO:0000256" key="5">
    <source>
        <dbReference type="ARBA" id="ARBA00012744"/>
    </source>
</evidence>
<keyword evidence="8" id="KW-0136">Cellulose degradation</keyword>
<evidence type="ECO:0000256" key="10">
    <source>
        <dbReference type="ARBA" id="ARBA00023277"/>
    </source>
</evidence>
<sequence length="830" mass="91439">MAFEIDDILSKLTQQEKISLLSGIDIWHTHPIPQHNVPSVRFTDGPNGVRGTRFFPASPATCLPCGTAMAATWDTALLTQAGRLLGKECIGKGAHCLLGPTLDIMRSPLSGRGFEGFGEDPYLIGVLASSLIHGCHDMDVATAVKHFVAYSQESQRRRVNAIVTERALREIYLRPFQIVARDARPAALVTSYNKVNGKHVSQSRELLDGIVRQEWKWDPLILSDWFGTYSTAEAMKAGLDLEMPGLSRHRGRYIQYALDAGDLTQSTLDARVRKVVEFACQARRTPSIADLELNTAEDRALNRRLCSSGIVLLKNDDAVLPLSTDIKSIALIGSHMKRPAVCGGGSAQLEPHYTVSLYDALLEELSPATSITFQTGQYVDKVLPAIDRLLVNGALEFYNSPPTVQNRRSLGQEFVSSTAFKLMDYNGMAELNKQCFWATLTGDFIPDTSGPWEFGLSVYGSGTFYLDDELLIDNTTEQRPGTAFFGKGTAQEHACKEVNASQRYTVRVEFGSASTSVLHSSEHVNFAGGALHLGARPKLDWNQMIDDAIHAAKHADCTILCTGLTDDWESEGFDRPHMDLPPNIDELISGVLRVCPNAVIINHSGSPVTMPWADQAKCILQAWYGGNETGHAIADVLFGRVNPSGRLPFSWPLTVKDNPAYLNFGAPDGRVLYGEDIYVGYRYYEKMDREVLFPFGHGLSYTAFQLSELRVIQAPDDLHPRQGGLATMLVRNIGPVPGAEILQLYIGHSNVPSNRPVKELHGFCKVFLDAGEAATVEIPIDPYAGSVWDEVDHKWVTAKGICQVYVGRSSREILGTAVFEVKDERHWMGI</sequence>
<dbReference type="AlphaFoldDB" id="A0A5N6ZBF0"/>
<dbReference type="SMART" id="SM00758">
    <property type="entry name" value="PA14"/>
    <property type="match status" value="1"/>
</dbReference>
<dbReference type="InterPro" id="IPR036881">
    <property type="entry name" value="Glyco_hydro_3_C_sf"/>
</dbReference>
<comment type="similarity">
    <text evidence="4">Belongs to the glycosyl hydrolase 3 family.</text>
</comment>
<evidence type="ECO:0000256" key="7">
    <source>
        <dbReference type="ARBA" id="ARBA00022801"/>
    </source>
</evidence>
<dbReference type="Proteomes" id="UP000327118">
    <property type="component" value="Unassembled WGS sequence"/>
</dbReference>
<dbReference type="GO" id="GO:0005576">
    <property type="term" value="C:extracellular region"/>
    <property type="evidence" value="ECO:0007669"/>
    <property type="project" value="UniProtKB-SubCell"/>
</dbReference>
<dbReference type="InterPro" id="IPR050288">
    <property type="entry name" value="Cellulose_deg_GH3"/>
</dbReference>
<evidence type="ECO:0000256" key="2">
    <source>
        <dbReference type="ARBA" id="ARBA00004613"/>
    </source>
</evidence>
<dbReference type="Pfam" id="PF01915">
    <property type="entry name" value="Glyco_hydro_3_C"/>
    <property type="match status" value="1"/>
</dbReference>
<dbReference type="SUPFAM" id="SSF51445">
    <property type="entry name" value="(Trans)glycosidases"/>
    <property type="match status" value="1"/>
</dbReference>
<evidence type="ECO:0000259" key="18">
    <source>
        <dbReference type="PROSITE" id="PS51820"/>
    </source>
</evidence>
<dbReference type="PROSITE" id="PS51820">
    <property type="entry name" value="PA14"/>
    <property type="match status" value="1"/>
</dbReference>
<dbReference type="PANTHER" id="PTHR42715">
    <property type="entry name" value="BETA-GLUCOSIDASE"/>
    <property type="match status" value="1"/>
</dbReference>
<evidence type="ECO:0000256" key="11">
    <source>
        <dbReference type="ARBA" id="ARBA00023295"/>
    </source>
</evidence>
<dbReference type="UniPathway" id="UPA00696"/>
<keyword evidence="9" id="KW-0325">Glycoprotein</keyword>
<keyword evidence="6" id="KW-0964">Secreted</keyword>
<dbReference type="InterPro" id="IPR002772">
    <property type="entry name" value="Glyco_hydro_3_C"/>
</dbReference>
<dbReference type="InterPro" id="IPR017853">
    <property type="entry name" value="GH"/>
</dbReference>
<dbReference type="InterPro" id="IPR011658">
    <property type="entry name" value="PA14_dom"/>
</dbReference>
<dbReference type="Pfam" id="PF07691">
    <property type="entry name" value="PA14"/>
    <property type="match status" value="1"/>
</dbReference>
<evidence type="ECO:0000256" key="9">
    <source>
        <dbReference type="ARBA" id="ARBA00023180"/>
    </source>
</evidence>
<evidence type="ECO:0000256" key="3">
    <source>
        <dbReference type="ARBA" id="ARBA00004987"/>
    </source>
</evidence>
<evidence type="ECO:0000256" key="14">
    <source>
        <dbReference type="ARBA" id="ARBA00039581"/>
    </source>
</evidence>
<dbReference type="InterPro" id="IPR036962">
    <property type="entry name" value="Glyco_hydro_3_N_sf"/>
</dbReference>
<comment type="function">
    <text evidence="13">Beta-glucosidases are one of a number of cellulolytic enzymes involved in the degradation of cellulosic biomass. Catalyzes the last step releasing glucose from the inhibitory cellobiose.</text>
</comment>
<name>A0A5N6ZBF0_9EURO</name>
<dbReference type="InterPro" id="IPR037524">
    <property type="entry name" value="PA14/GLEYA"/>
</dbReference>
<dbReference type="GO" id="GO:0030245">
    <property type="term" value="P:cellulose catabolic process"/>
    <property type="evidence" value="ECO:0007669"/>
    <property type="project" value="UniProtKB-UniPathway"/>
</dbReference>
<dbReference type="InterPro" id="IPR013783">
    <property type="entry name" value="Ig-like_fold"/>
</dbReference>
<evidence type="ECO:0000256" key="15">
    <source>
        <dbReference type="ARBA" id="ARBA00041278"/>
    </source>
</evidence>
<comment type="catalytic activity">
    <reaction evidence="1">
        <text>Hydrolysis of terminal, non-reducing beta-D-glucosyl residues with release of beta-D-glucose.</text>
        <dbReference type="EC" id="3.2.1.21"/>
    </reaction>
</comment>
<evidence type="ECO:0000313" key="20">
    <source>
        <dbReference type="Proteomes" id="UP000327118"/>
    </source>
</evidence>
<comment type="subcellular location">
    <subcellularLocation>
        <location evidence="2">Secreted</location>
    </subcellularLocation>
</comment>
<dbReference type="Pfam" id="PF14310">
    <property type="entry name" value="Fn3-like"/>
    <property type="match status" value="1"/>
</dbReference>
<dbReference type="InterPro" id="IPR001764">
    <property type="entry name" value="Glyco_hydro_3_N"/>
</dbReference>
<dbReference type="OrthoDB" id="47059at2759"/>
<dbReference type="EMBL" id="ML739066">
    <property type="protein sequence ID" value="KAE8354738.1"/>
    <property type="molecule type" value="Genomic_DNA"/>
</dbReference>
<gene>
    <name evidence="19" type="ORF">BDV28DRAFT_155993</name>
</gene>
<organism evidence="19 20">
    <name type="scientific">Aspergillus coremiiformis</name>
    <dbReference type="NCBI Taxonomy" id="138285"/>
    <lineage>
        <taxon>Eukaryota</taxon>
        <taxon>Fungi</taxon>
        <taxon>Dikarya</taxon>
        <taxon>Ascomycota</taxon>
        <taxon>Pezizomycotina</taxon>
        <taxon>Eurotiomycetes</taxon>
        <taxon>Eurotiomycetidae</taxon>
        <taxon>Eurotiales</taxon>
        <taxon>Aspergillaceae</taxon>
        <taxon>Aspergillus</taxon>
        <taxon>Aspergillus subgen. Circumdati</taxon>
    </lineage>
</organism>
<evidence type="ECO:0000313" key="19">
    <source>
        <dbReference type="EMBL" id="KAE8354738.1"/>
    </source>
</evidence>
<comment type="pathway">
    <text evidence="3">Glycan metabolism; cellulose degradation.</text>
</comment>
<evidence type="ECO:0000256" key="17">
    <source>
        <dbReference type="ARBA" id="ARBA00041806"/>
    </source>
</evidence>
<dbReference type="PANTHER" id="PTHR42715:SF17">
    <property type="entry name" value="BETA-GLUCOSIDASE H-RELATED"/>
    <property type="match status" value="1"/>
</dbReference>
<evidence type="ECO:0000256" key="8">
    <source>
        <dbReference type="ARBA" id="ARBA00023001"/>
    </source>
</evidence>
<dbReference type="Gene3D" id="3.20.20.300">
    <property type="entry name" value="Glycoside hydrolase, family 3, N-terminal domain"/>
    <property type="match status" value="1"/>
</dbReference>
<evidence type="ECO:0000256" key="12">
    <source>
        <dbReference type="ARBA" id="ARBA00023326"/>
    </source>
</evidence>
<accession>A0A5N6ZBF0</accession>
<keyword evidence="10" id="KW-0119">Carbohydrate metabolism</keyword>
<dbReference type="PRINTS" id="PR00133">
    <property type="entry name" value="GLHYDRLASE3"/>
</dbReference>
<keyword evidence="20" id="KW-1185">Reference proteome</keyword>
<dbReference type="EC" id="3.2.1.21" evidence="5"/>
<keyword evidence="11" id="KW-0326">Glycosidase</keyword>
<dbReference type="InterPro" id="IPR026891">
    <property type="entry name" value="Fn3-like"/>
</dbReference>
<evidence type="ECO:0000256" key="13">
    <source>
        <dbReference type="ARBA" id="ARBA00024983"/>
    </source>
</evidence>
<evidence type="ECO:0000256" key="6">
    <source>
        <dbReference type="ARBA" id="ARBA00022525"/>
    </source>
</evidence>
<dbReference type="Gene3D" id="2.60.120.260">
    <property type="entry name" value="Galactose-binding domain-like"/>
    <property type="match status" value="1"/>
</dbReference>
<protein>
    <recommendedName>
        <fullName evidence="14">Probable beta-glucosidase H</fullName>
        <ecNumber evidence="5">3.2.1.21</ecNumber>
    </recommendedName>
    <alternativeName>
        <fullName evidence="15">Beta-D-glucoside glucohydrolase H</fullName>
    </alternativeName>
    <alternativeName>
        <fullName evidence="16">Cellobiase H</fullName>
    </alternativeName>
    <alternativeName>
        <fullName evidence="17">Gentiobiase H</fullName>
    </alternativeName>
</protein>
<dbReference type="SUPFAM" id="SSF52279">
    <property type="entry name" value="Beta-D-glucan exohydrolase, C-terminal domain"/>
    <property type="match status" value="1"/>
</dbReference>
<dbReference type="Gene3D" id="2.60.40.10">
    <property type="entry name" value="Immunoglobulins"/>
    <property type="match status" value="1"/>
</dbReference>
<reference evidence="20" key="1">
    <citation type="submission" date="2019-04" db="EMBL/GenBank/DDBJ databases">
        <title>Friends and foes A comparative genomics studyof 23 Aspergillus species from section Flavi.</title>
        <authorList>
            <consortium name="DOE Joint Genome Institute"/>
            <person name="Kjaerbolling I."/>
            <person name="Vesth T."/>
            <person name="Frisvad J.C."/>
            <person name="Nybo J.L."/>
            <person name="Theobald S."/>
            <person name="Kildgaard S."/>
            <person name="Isbrandt T."/>
            <person name="Kuo A."/>
            <person name="Sato A."/>
            <person name="Lyhne E.K."/>
            <person name="Kogle M.E."/>
            <person name="Wiebenga A."/>
            <person name="Kun R.S."/>
            <person name="Lubbers R.J."/>
            <person name="Makela M.R."/>
            <person name="Barry K."/>
            <person name="Chovatia M."/>
            <person name="Clum A."/>
            <person name="Daum C."/>
            <person name="Haridas S."/>
            <person name="He G."/>
            <person name="LaButti K."/>
            <person name="Lipzen A."/>
            <person name="Mondo S."/>
            <person name="Riley R."/>
            <person name="Salamov A."/>
            <person name="Simmons B.A."/>
            <person name="Magnuson J.K."/>
            <person name="Henrissat B."/>
            <person name="Mortensen U.H."/>
            <person name="Larsen T.O."/>
            <person name="Devries R.P."/>
            <person name="Grigoriev I.V."/>
            <person name="Machida M."/>
            <person name="Baker S.E."/>
            <person name="Andersen M.R."/>
        </authorList>
    </citation>
    <scope>NUCLEOTIDE SEQUENCE [LARGE SCALE GENOMIC DNA]</scope>
    <source>
        <strain evidence="20">CBS 553.77</strain>
    </source>
</reference>
<feature type="domain" description="PA14" evidence="18">
    <location>
        <begin position="388"/>
        <end position="549"/>
    </location>
</feature>
<dbReference type="Gene3D" id="3.40.50.1700">
    <property type="entry name" value="Glycoside hydrolase family 3 C-terminal domain"/>
    <property type="match status" value="1"/>
</dbReference>
<dbReference type="GO" id="GO:0008422">
    <property type="term" value="F:beta-glucosidase activity"/>
    <property type="evidence" value="ECO:0007669"/>
    <property type="project" value="UniProtKB-EC"/>
</dbReference>
<evidence type="ECO:0000256" key="1">
    <source>
        <dbReference type="ARBA" id="ARBA00000448"/>
    </source>
</evidence>
<dbReference type="SMART" id="SM01217">
    <property type="entry name" value="Fn3_like"/>
    <property type="match status" value="1"/>
</dbReference>
<evidence type="ECO:0000256" key="4">
    <source>
        <dbReference type="ARBA" id="ARBA00005336"/>
    </source>
</evidence>
<evidence type="ECO:0000256" key="16">
    <source>
        <dbReference type="ARBA" id="ARBA00041602"/>
    </source>
</evidence>
<proteinExistence type="inferred from homology"/>
<dbReference type="Pfam" id="PF00933">
    <property type="entry name" value="Glyco_hydro_3"/>
    <property type="match status" value="1"/>
</dbReference>
<keyword evidence="12" id="KW-0624">Polysaccharide degradation</keyword>
<keyword evidence="7" id="KW-0378">Hydrolase</keyword>